<keyword evidence="2" id="KW-1185">Reference proteome</keyword>
<organism evidence="1 2">
    <name type="scientific">Trichonephila clavipes</name>
    <name type="common">Golden silk orbweaver</name>
    <name type="synonym">Nephila clavipes</name>
    <dbReference type="NCBI Taxonomy" id="2585209"/>
    <lineage>
        <taxon>Eukaryota</taxon>
        <taxon>Metazoa</taxon>
        <taxon>Ecdysozoa</taxon>
        <taxon>Arthropoda</taxon>
        <taxon>Chelicerata</taxon>
        <taxon>Arachnida</taxon>
        <taxon>Araneae</taxon>
        <taxon>Araneomorphae</taxon>
        <taxon>Entelegynae</taxon>
        <taxon>Araneoidea</taxon>
        <taxon>Nephilidae</taxon>
        <taxon>Trichonephila</taxon>
    </lineage>
</organism>
<name>A0A8X6UT76_TRICX</name>
<reference evidence="1" key="1">
    <citation type="submission" date="2020-08" db="EMBL/GenBank/DDBJ databases">
        <title>Multicomponent nature underlies the extraordinary mechanical properties of spider dragline silk.</title>
        <authorList>
            <person name="Kono N."/>
            <person name="Nakamura H."/>
            <person name="Mori M."/>
            <person name="Yoshida Y."/>
            <person name="Ohtoshi R."/>
            <person name="Malay A.D."/>
            <person name="Moran D.A.P."/>
            <person name="Tomita M."/>
            <person name="Numata K."/>
            <person name="Arakawa K."/>
        </authorList>
    </citation>
    <scope>NUCLEOTIDE SEQUENCE</scope>
</reference>
<sequence>MDKPPSKLYISKILVEPLYKVAGKRQTVQHGSSIVDLLQGEEEESDSLFAEQIIRLMQAQYVDSCLSRSKIYEWIECFIHGRTSLCDDERSGHRKKEKENFKVLYDKVHIHQSWAIVGGNGKAQRPEEKPADDIITKAFSRTFRSPSPLRAGEVGFYSKRMI</sequence>
<evidence type="ECO:0000313" key="1">
    <source>
        <dbReference type="EMBL" id="GFX91666.1"/>
    </source>
</evidence>
<evidence type="ECO:0000313" key="2">
    <source>
        <dbReference type="Proteomes" id="UP000887159"/>
    </source>
</evidence>
<dbReference type="EMBL" id="BMAU01021135">
    <property type="protein sequence ID" value="GFX91666.1"/>
    <property type="molecule type" value="Genomic_DNA"/>
</dbReference>
<proteinExistence type="predicted"/>
<dbReference type="Proteomes" id="UP000887159">
    <property type="component" value="Unassembled WGS sequence"/>
</dbReference>
<protein>
    <submittedName>
        <fullName evidence="1">Uncharacterized protein</fullName>
    </submittedName>
</protein>
<gene>
    <name evidence="1" type="ORF">TNCV_3682521</name>
</gene>
<accession>A0A8X6UT76</accession>
<comment type="caution">
    <text evidence="1">The sequence shown here is derived from an EMBL/GenBank/DDBJ whole genome shotgun (WGS) entry which is preliminary data.</text>
</comment>
<dbReference type="AlphaFoldDB" id="A0A8X6UT76"/>